<comment type="caution">
    <text evidence="2">The sequence shown here is derived from an EMBL/GenBank/DDBJ whole genome shotgun (WGS) entry which is preliminary data.</text>
</comment>
<protein>
    <submittedName>
        <fullName evidence="2">Uncharacterized protein</fullName>
    </submittedName>
</protein>
<evidence type="ECO:0000313" key="2">
    <source>
        <dbReference type="EMBL" id="MBR0651354.1"/>
    </source>
</evidence>
<dbReference type="Proteomes" id="UP000698752">
    <property type="component" value="Unassembled WGS sequence"/>
</dbReference>
<feature type="region of interest" description="Disordered" evidence="1">
    <location>
        <begin position="1"/>
        <end position="25"/>
    </location>
</feature>
<feature type="region of interest" description="Disordered" evidence="1">
    <location>
        <begin position="46"/>
        <end position="79"/>
    </location>
</feature>
<gene>
    <name evidence="2" type="ORF">GXW78_16900</name>
</gene>
<proteinExistence type="predicted"/>
<reference evidence="3" key="1">
    <citation type="journal article" date="2021" name="Syst. Appl. Microbiol.">
        <title>Roseomonas hellenica sp. nov., isolated from roots of wild-growing Alkanna tinctoria.</title>
        <authorList>
            <person name="Rat A."/>
            <person name="Naranjo H.D."/>
            <person name="Lebbe L."/>
            <person name="Cnockaert M."/>
            <person name="Krigas N."/>
            <person name="Grigoriadou K."/>
            <person name="Maloupa E."/>
            <person name="Willems A."/>
        </authorList>
    </citation>
    <scope>NUCLEOTIDE SEQUENCE [LARGE SCALE GENOMIC DNA]</scope>
    <source>
        <strain evidence="3">LMG 31159</strain>
    </source>
</reference>
<dbReference type="EMBL" id="JAAEDI010000018">
    <property type="protein sequence ID" value="MBR0651354.1"/>
    <property type="molecule type" value="Genomic_DNA"/>
</dbReference>
<evidence type="ECO:0000256" key="1">
    <source>
        <dbReference type="SAM" id="MobiDB-lite"/>
    </source>
</evidence>
<keyword evidence="3" id="KW-1185">Reference proteome</keyword>
<name>A0ABS5EJZ9_9PROT</name>
<sequence length="79" mass="7932">MGGVFSSPKTPQPSPAAVAAQESQAKLADAEAARLAAQQAETDAARRARAARAGGRSLLLNSEVGVTDDSRAPKTTLGG</sequence>
<accession>A0ABS5EJZ9</accession>
<evidence type="ECO:0000313" key="3">
    <source>
        <dbReference type="Proteomes" id="UP000698752"/>
    </source>
</evidence>
<dbReference type="RefSeq" id="WP_211870023.1">
    <property type="nucleotide sequence ID" value="NZ_JAAEDI010000018.1"/>
</dbReference>
<organism evidence="2 3">
    <name type="scientific">Neoroseomonas terrae</name>
    <dbReference type="NCBI Taxonomy" id="424799"/>
    <lineage>
        <taxon>Bacteria</taxon>
        <taxon>Pseudomonadati</taxon>
        <taxon>Pseudomonadota</taxon>
        <taxon>Alphaproteobacteria</taxon>
        <taxon>Acetobacterales</taxon>
        <taxon>Acetobacteraceae</taxon>
        <taxon>Neoroseomonas</taxon>
    </lineage>
</organism>